<feature type="non-terminal residue" evidence="8">
    <location>
        <position position="6874"/>
    </location>
</feature>
<dbReference type="CDD" id="cd19540">
    <property type="entry name" value="LCL_NRPS-like"/>
    <property type="match status" value="1"/>
</dbReference>
<dbReference type="EMBL" id="SDLP01000004">
    <property type="protein sequence ID" value="TDL07550.1"/>
    <property type="molecule type" value="Genomic_DNA"/>
</dbReference>
<dbReference type="RefSeq" id="WP_133414129.1">
    <property type="nucleotide sequence ID" value="NZ_SDLP01000004.1"/>
</dbReference>
<dbReference type="PANTHER" id="PTHR45527">
    <property type="entry name" value="NONRIBOSOMAL PEPTIDE SYNTHETASE"/>
    <property type="match status" value="1"/>
</dbReference>
<dbReference type="PROSITE" id="PS50075">
    <property type="entry name" value="CARRIER"/>
    <property type="match status" value="5"/>
</dbReference>
<dbReference type="Gene3D" id="3.30.559.10">
    <property type="entry name" value="Chloramphenicol acetyltransferase-like domain"/>
    <property type="match status" value="8"/>
</dbReference>
<dbReference type="GO" id="GO:0008610">
    <property type="term" value="P:lipid biosynthetic process"/>
    <property type="evidence" value="ECO:0007669"/>
    <property type="project" value="UniProtKB-ARBA"/>
</dbReference>
<dbReference type="PANTHER" id="PTHR45527:SF1">
    <property type="entry name" value="FATTY ACID SYNTHASE"/>
    <property type="match status" value="1"/>
</dbReference>
<dbReference type="GO" id="GO:0009239">
    <property type="term" value="P:enterobactin biosynthetic process"/>
    <property type="evidence" value="ECO:0007669"/>
    <property type="project" value="TreeGrafter"/>
</dbReference>
<feature type="domain" description="Carrier" evidence="7">
    <location>
        <begin position="2024"/>
        <end position="2100"/>
    </location>
</feature>
<dbReference type="FunFam" id="2.30.38.10:FF:000001">
    <property type="entry name" value="Non-ribosomal peptide synthetase PvdI"/>
    <property type="match status" value="1"/>
</dbReference>
<dbReference type="Pfam" id="PF00668">
    <property type="entry name" value="Condensation"/>
    <property type="match status" value="8"/>
</dbReference>
<dbReference type="GO" id="GO:0072330">
    <property type="term" value="P:monocarboxylic acid biosynthetic process"/>
    <property type="evidence" value="ECO:0007669"/>
    <property type="project" value="UniProtKB-ARBA"/>
</dbReference>
<dbReference type="InterPro" id="IPR001242">
    <property type="entry name" value="Condensation_dom"/>
</dbReference>
<dbReference type="FunFam" id="1.10.1200.10:FF:000016">
    <property type="entry name" value="Non-ribosomal peptide synthase"/>
    <property type="match status" value="1"/>
</dbReference>
<dbReference type="InterPro" id="IPR023213">
    <property type="entry name" value="CAT-like_dom_sf"/>
</dbReference>
<evidence type="ECO:0000259" key="7">
    <source>
        <dbReference type="PROSITE" id="PS50075"/>
    </source>
</evidence>
<evidence type="ECO:0000256" key="4">
    <source>
        <dbReference type="ARBA" id="ARBA00022737"/>
    </source>
</evidence>
<feature type="region of interest" description="Disordered" evidence="6">
    <location>
        <begin position="6434"/>
        <end position="6455"/>
    </location>
</feature>
<sequence>MTAESLDVVDLLDQWNNHSTPDRRTTVPAILTAQWGRTPDAIAVVDGARRLTYRELEARTAQLAHTLIARGMGAEDVVAIGLPRSAEMVVCVLATMVAGTAFVPVDPTWPVHRRRQVLADAGVRCAVVTPTDDSDWAVDTVAVDLDDWRLDTEPTTVPEVTIAPGALAYVIFTSGSTGTPKGAMIRHEAIAERLLWQRDHILGFDRDDAALFKAPLSFDISVNEILLPLISGGRVVVAAPDAEKDPDYLLDTIATERVTFVYLVSSMLDTLLELDRLAIADGAPGALTSLRHVWCGGEVLTPGLFARFRRQLDTTLYHGYGPAEATIGVSHVIYRDTAERIATSIGRPNPHTQLYVLDDALRPVPPGVGGELYAAGFLLGRGYVNAPAMTASRFIANPFDTTGTRMYRTGDLARWTDDGTLEFLGRADNQVKIRGRRIELEEIEAHLADHPEVRRAVVTVHRQGTADRLIGYLLAAPGVVNDTAFHDEVRRWSASRLPDYMVPTDFVALDSIPLTANGKTDRAALPAPPAPRGGDQRRAPRNPREQVLCRAFAEALELHEADLDIDDDFFGLGGDSIVAIRVVGRVRALGFSLRPRDMFAHRTVAALAPLLVDAAPVPADQEMVDPTGPVPATPILRWLDEVADTGGSGTSTMQGFYQGMSLVTPPDLDEPTVRRLVDAVVARHPVLWATTPGPAAQLHIPAAPPRTPLLTSPLSEGVPAMRDRLVALLDPAAGIMVAAGWLSGGTATGRLVVVAHHVVVDGISLRILADDFAAGHRQLASGAELALPPAHTAFRAWATQLADAAGQGVFDDDRAYWRDVATTETCRLAASLDPHRDTVATESSLTVALSPAATDAVLSAVPERIHGHVNDALVAALYLALRVWLADRGVTDSEALTIEMEGHGRETGRVADIDLSDTVGWFTTLYPVLLRDNGIDWRAALAGGPDLGALVRSIKDQLRNVPSHGLSHGVLRHLRGDTELAVAPQVLFNYLGRFDATDRPWAFDEHGVLEGRDPAMPLPRLLEINAEAADTGDGPVLRATFSWPGNLLPTADVAALAARWIALLELIADSDDVRGHSVSDFDRVSLDDTDVVEVEQRYPGVHEVLPLTPVQQGIYFHSTFRRHADPYIVQQIVDIHGPLDVERFQRATDIVTARHLALTAAFVTLADGTPVAVHAPTPAPDFRVIDARDGADAEAVVERCAADDRRRGFDLTRPPLSRYSLVRRDGERTTMVQTVHHLVADGWSVPVVLQDLLTAYTVGEFDGPAASFDAFLEWLGTRDTVADRAAWAPVLAGIDAPTRLAAVDGTGVDGTGVDRTAGFGRRERTLADRGAVAAAAAAAGVTVSTLLHTAWALTVGRLTGRTDVTFGSVVSGRDGEVHGIEQMVGLLVNTVTVRVPWSPDEPARTVAARLGRREADLLGHHHLPLPEAHRIAGLDELFDTLVVIENLGAADVSAGDLRFGDIRVVEAPHYALTVLVTVRDELSLTITNARNHVSDAFADTVARVFADVLSALATDLDVLCARVPIADSADPRPGFDAGTLTEILEAAAHTHRTEIAIRTGHEAVTFGALRERAGAIAAQLLDAGVQRGDVVALAMSRSTDLVASLWAITLTGAAYLPVDLGYPAARISFMLGHARPRVALVDAAGRAVVRPALPEQTALVDVGASTDRDVTPVPVGPDDAVSVLYTSGSTGEPKAVIGTHGALANRLRWALTAWPADRRLAKSSLSFIDGTTELLAGLAAGACTVLADDRASRDGRALADLIADHDVDQVLAVPSLAAALADEYGDDVAMVRRWIVSGAPLTPADLATLRERGAAVVNSYGSSEVTGDVLAGLQRDTAVTLGAPVPGAHVRILDRHLGELPTGAIGEIYVSGVQLARGYLDRPAQTAARFIAAPGGARMYRTGDLGAWQSDGTVVFAGRTDDQLTVNGHRVEPGEIETALMRQPRVVDAAVVGIDATLAAVVVVDAQGPSPEDLRGALRRELPAHLVPATITITPSIPLLPNGKRDTAAIRAAVAPSRTVAQAAAGDQRQQVIVETIIAVLRAEPGQIGADTDFFATGGDSIAAIRLTSRLARRGLSITTEDVFRGRTAIGIAALAADDPTARQESVSRFGTVRLSPATLQRLTTAEALDDIWGLSPLQHGVYYQCTLGDAPTTTYIAQNVFTVDRRIDAAAMQSAFTALLARHPQLRAGFRGVEHAEPHPAADASAVVQVVLTAPPSSITVLDLSDRPADEAAAALQAVVDDDRTTPFDLAAPPLLRLTVVRLPEGRDRMLLTYHFLLFDGWSRELVLRELFALYASDGRQGAIVPRPGVVTDYLRWIERTGEADALAAWTDLLAGLDGPTSASGHRPTEAPVDIEPGRIVVAVDGPTTARLGDTAAALGVTLNAVVTTAVSVVTGLYAGTTDTVVGITVAGRPGELAGIDETIGLFLNTVPVRVDLPPATSLADVVGAVAQQRLAMMPHDHLGLGQIQRAAGQSGAALFDSLVVLQNFLGEGTFADLDTAHGIVDVDYHDTTHFPLTWVLTPGRRLTVKLEHRVVGDERAQEMVTCLLAVLQTLADSPATVLGAVPVTTAPPHHDEPRAVEPVTIAELLTQQANRRPDDVALVFGDVELTYRAFDERVNQLARVLRRHGAGTETFVALALPRSIDMVVALFAVLRAGAAYLPLELDLPLSRLRTIISDARPTLLLTTSSQHELAECGREHGADVIVVDAETFGDELAATPTDPLTSAELGDFAAGADRLQHPAYLIYTSGSTGTPKGVITGYAGLTNMYFNHREAIFAPTVRRAGRDRLDVAHTVSFSFDMSWEELFWLVDGHRVHICDEDLRRDAPALVAYCRDHAVDVVNVTPTYAHHLFDAGLLDTRAPALVLLGGEAVSEHVWSALREHPATAGYNLYGPTEYTINTLGGGTDESTTPTVGRPIWNTRAYVLDRALRPVPDGTVGELYIAGTGLARGYHRRPALTSATMPADPCVPGGRMYRTGDLVRRRPDSGLLDYLGRADDQVKIRGYRIEPGEIEAALAALPDVSRCAIVVRTLAGDPPVKSLAAYVIPTSAPSTATELAGRLHEQLSSTLPAYMVPTRYGVVDTLPLTVNGKLDVTALPEPVAPTRTQTRAPRTEREAQLLDIVSAVLDLDAIGPEDDFFTLGGDSISSIALCGRARSAGLHITPRDVFRRRTVAALAALAESAPRAVDPLGALDVAGTGDVAQTPMLAETAAAQTPLANFYQAMVLTTPAALTEANVRDMLAALLDAHGMLRARLRSGTDGWRLTIPDRGPDPATILTRATAELDEHTVAAATAQAASRLSPADGVMMHAVWWSAPHAPGQLLIVIHHLVIDGVSWRILADDLRPAWAQVSSGSHPHLEAEPIPFRVWSDALRASARFEDQTPYWADVLATPDPDLGARPLDPAVDLASTVATRSFSLSPDTSAAVLSAVPAAFHGRADDALLATLAMALHQWRRTRGRVTGTATVVNVEGHGREADTVGLPLDLSRTVGWFTSIYPVRLDPGGLPWTDVLAAGDRLAAAVKTVKEQLRTVPDRGIGYGVLRHLAVDPDLTAAAPQILFNYLGRFAGGTGRDWDPVPTIGALREGVDPANPAVALEITALAEESSDGPTLGITLAFPQELLDADAVGELADLWRAALEAVARCAALTGRTPSDFPLVQLSQADVDILERTGRVEELLPLLPLQQGMYFHAMFGGGAETFTDTYRIQQIATLSGPLDPAAAVRAVQSVVDRHQALRASFTELQDGRLAQVIWSEVELDIRFETASQTTDLDQIACRELARPFDLSRPPLVRYTLVSLAEDDHRLIQTMHHIIADGWSYPVIFGDIVAAYNAAVGRRAELAPVPATLRDHVESILARDHDAAIAVWSEALRDATPTLLHGDRGAAAAGEHRSSTRRLSTELTSALTGVGRDRGLTMSAIVHGAWGILLGRLLDRRQVVFGSTVSGRDGDLPGVESVVGLLINTIPVAMSWQHDTTLGAGLTELQDRQSGVLDAHHLGLTELSRLAGTRELFDTLVVVENFPTTSSERRPDLLSFDGFVGTDAPHYPVAVIAYLGDELVIEISYDATVLDRRQADRYAEQLEQILTAVATDADTTIGALNVGVAGDAAAVPVASTGTTLAQAFSDVVARHGDAVAVTGDDGSLTYTQLDALATRVADALRALGVRPESRVAVALPRSLDLIVAIVGVVKAGGAYVPLDPDSPEARIRHILTDAAPVCVLTDRQHRLPDVDVPVVALADAENTASPQGTGAQPALADHTAYVIYTSGSTGLPKGVAVSHRNVAALFAAAAQRFAFTADDTWTMFHSAAFDFSVWEMWGALLHGARLVLVGGADARDPERFLRLLAAQRVTVLNQTPSAFYPLVDADARLRPELALRYVIFGGEALDASRLDGWLDRGPAGPQLVNMYGITETCVHVSHRPLTSRDAGERGVIGGALPGLTVHVLDERLRPVPVGVVGEIYVSGDQVARGYIGKRGLTAGRFVADPNDPGGRRLYRSGDTAMWTPTGDLIYVGRSDHQVKVRGYRIELGEVEAALAALPDVRNAAAATHTDDAGRITLVGYLVTSRPLATADIKHALTERIPAYMVPATFVLLEELPLTVNGKLDRAALPAPYRATAIADPEPGGAAAQIAELCSQILRVPVAVDDDFFTMGGDSIVAIQLVNLARRAGLRITPQQVFTARTPAALADVADADAVSTTVVDAAAAAGQVPLPPIVSRQAELGGTITRFNQSEVVRTPPGLTVDVLESAVRAVVERHDALRMRLVRPVPTLWTLETVTAGAAPLTRIDAADLSDDELAEAIAVESDAATGRLDPESQGMLQAVWFDRGPDAQGRLILVIHHLAVDAVSWHILIDDLADVCRQVERDSGSAVLQPVPTSYRAYARAVNEEAQRASRLAEFEHWSATLAPGGELDADALTVGLTVGATRDHEVVLDVADTTALLTTVPALANADVTETLLTALSIAVNRWRRGAGRAADAPLVVDIERHGRDRWGEDVDLSRTVGWFTAISPVRLPCDDTDLVTALRAVKEAVRAGADGGIGFGLLRYCNPRTAGALGRLPAPQLLFNYLGRWSAGDADWQPAPEPLRTDPDPDLGTPYLLEVNAACDDTADGPRLRAVFTYADGEFAEPDATDIAGHWVNVLQELATAAGTAERSMTPSDLPLVTLDQGQIDAVLAAVPVPVETIWPLSPLQQGVYFQARYSPAAVYIVQNVFDMSEPVDVAALQSAYTLVMARNPVLRSAFWADGTPEPVAAIAVEPPVVVETVDLTGLADAGALEAELDRVTHADRERTFDLASPPLARFTVVRTGRCDRLIFSYHFLLLDGWSREQLLGELFTAYSAARQGEPVDLPAPTADFTDYLTWLADRDREESTRRWAEALAGLASPTLLVPSAVGTEPTLALRLEFLLTPDQTSALRARARECGVTLNAIINTALAMVIGYETAGSDVVFGSTVAGRPTEIEGIADVIGLFLNTVPTRVRLSPAHRLDDTARAVQSDRLAMMDHEYLGLGDIQRVLADDAGFQPGAPLFDSLFVLQNFLDDDTFTDLETEHGIVGHDSVDASHYPLTWVASPGRRLWVKLEYRPDVVDRARAQRLLDRLQQVLEFMALARGADLLGSIPLALADEHRQLATADTATERSLPPAPVTDLLAERAQLSPEMTALVCGNQRVDYATLQASINRLAWVLRDTGVSEGATVALAIPRSIDAVVALFAVLRAGAAYLPLELDYPDERLRVMLADAQPACVLTTSAVAERVGALSGDSRALVLDDAGVAATVAAASPEWDGYAPPLDALAYLIYTSGSTGTPKGVCTAHRGVTNMHLNHREAIFGPAIERAGGRRMRIAHTVSFSFDMSWEELLWLIEGHEVHICDEQLRRDAVALVAYCQDHQIDVVNVTPTYAAVLFEEGLLDPPHPPTLVLLGGEAVSSSVWNRLRDSDTTYGYNLYGPTEYTINTLGAGTDDSATPTVGAPIWNTRVYVLDAWLRPVPDEVTGELYISGAGLAHGYRGRAELTAQRFVANPFRSGERMYRTGDVVRRRRDGNIDYLGRSDDQVKIRGHRVELGDIEAALHDHPAVTQAAVIAVPDPAGSHRLQAYVVATGGADVPADLRRHLKSALPAHMVPAAIAVLDALPLTDNGKLDIRALPEVDIDVDSGRAPDTPTESSLCDVFAGVLGVPVTGVDADFFALGGHSLSSIRLISRVRSIFGVDLSLRDVFDHPTVAGLADLIDDASTPSLTRPALVVRERPALVPVSAAQERMLIVDRLAETGTVYNYPLIVTVGAGLDVAALRSAVADVVARHESLRTVFVEHDTGFAQHILDPDTSAPIDILDDDGTPVHQQIERLTAHRFDLTHDTPLRITIIHHPDHTTTIVLLLHHITTDEWSDAPLLTDLHHAYTARLAGHPPHWKPLPVQYADYALWHHALLDHTADEHLHFWTDTLRDAPDETPLPTDRPRPTTPSGTGGSIAVELSTDTTLALRDLAATHHASMLAVLHAAVAVLLRRLGAGTDIVVGTPVAGRDDDVLNDVVGLFVNTVVLRTDVSGNPSFTELLTRIRTDDLDAFAHADLPFDRIVDTLNPPRVPGRNPLFNVFIAHYRRSDDDTTLFGLPAHWHEPAPTAAMFDLGMMLTEHPDDTATLTVEYSADLFDRESAAALGQRLSLVCDAVASDGGTRVGDVDILTPQERARILVDRNDTKHAVPRTSLAALVSAQAARTPHAVALSYEGVEMTYRELEAWSDRFAARLRDQGAAPGAVVGIRLPRSLELIVALIATTKTGAAFLPLDPDYPPARLDHMITDATPAVILEDPAQITAAQHDPPPTPLPPVHPDSVAYILYTSGTTGIPKGVVIPHVGIVNRILWLQHAYPLNTSDRMLVKTPISFDTSVW</sequence>
<dbReference type="SMART" id="SM00823">
    <property type="entry name" value="PKS_PP"/>
    <property type="match status" value="5"/>
</dbReference>
<comment type="caution">
    <text evidence="8">The sequence shown here is derived from an EMBL/GenBank/DDBJ whole genome shotgun (WGS) entry which is preliminary data.</text>
</comment>
<dbReference type="PROSITE" id="PS00012">
    <property type="entry name" value="PHOSPHOPANTETHEINE"/>
    <property type="match status" value="5"/>
</dbReference>
<keyword evidence="3" id="KW-0597">Phosphoprotein</keyword>
<dbReference type="CDD" id="cd05930">
    <property type="entry name" value="A_NRPS"/>
    <property type="match status" value="3"/>
</dbReference>
<dbReference type="FunFam" id="3.40.50.980:FF:000002">
    <property type="entry name" value="Enterobactin synthetase component F"/>
    <property type="match status" value="1"/>
</dbReference>
<gene>
    <name evidence="8" type="ORF">EUA04_16775</name>
</gene>
<feature type="region of interest" description="Disordered" evidence="6">
    <location>
        <begin position="518"/>
        <end position="542"/>
    </location>
</feature>
<keyword evidence="4" id="KW-0677">Repeat</keyword>
<dbReference type="NCBIfam" id="NF003417">
    <property type="entry name" value="PRK04813.1"/>
    <property type="match status" value="6"/>
</dbReference>
<dbReference type="SUPFAM" id="SSF56801">
    <property type="entry name" value="Acetyl-CoA synthetase-like"/>
    <property type="match status" value="6"/>
</dbReference>
<evidence type="ECO:0000313" key="9">
    <source>
        <dbReference type="Proteomes" id="UP000294952"/>
    </source>
</evidence>
<dbReference type="SUPFAM" id="SSF52777">
    <property type="entry name" value="CoA-dependent acyltransferases"/>
    <property type="match status" value="16"/>
</dbReference>
<organism evidence="8 9">
    <name type="scientific">Mycolicibacterium obuense</name>
    <dbReference type="NCBI Taxonomy" id="1807"/>
    <lineage>
        <taxon>Bacteria</taxon>
        <taxon>Bacillati</taxon>
        <taxon>Actinomycetota</taxon>
        <taxon>Actinomycetes</taxon>
        <taxon>Mycobacteriales</taxon>
        <taxon>Mycobacteriaceae</taxon>
        <taxon>Mycolicibacterium</taxon>
    </lineage>
</organism>
<dbReference type="NCBIfam" id="TIGR01733">
    <property type="entry name" value="AA-adenyl-dom"/>
    <property type="match status" value="5"/>
</dbReference>
<evidence type="ECO:0000256" key="3">
    <source>
        <dbReference type="ARBA" id="ARBA00022553"/>
    </source>
</evidence>
<dbReference type="Pfam" id="PF00501">
    <property type="entry name" value="AMP-binding"/>
    <property type="match status" value="6"/>
</dbReference>
<dbReference type="Pfam" id="PF00550">
    <property type="entry name" value="PP-binding"/>
    <property type="match status" value="5"/>
</dbReference>
<dbReference type="Gene3D" id="3.30.300.30">
    <property type="match status" value="5"/>
</dbReference>
<keyword evidence="5" id="KW-0045">Antibiotic biosynthesis</keyword>
<dbReference type="FunFam" id="3.30.300.30:FF:000015">
    <property type="entry name" value="Nonribosomal peptide synthase SidD"/>
    <property type="match status" value="2"/>
</dbReference>
<name>A0A4R5X5M7_9MYCO</name>
<dbReference type="GO" id="GO:0009366">
    <property type="term" value="C:enterobactin synthetase complex"/>
    <property type="evidence" value="ECO:0007669"/>
    <property type="project" value="TreeGrafter"/>
</dbReference>
<dbReference type="InterPro" id="IPR010071">
    <property type="entry name" value="AA_adenyl_dom"/>
</dbReference>
<dbReference type="InterPro" id="IPR009081">
    <property type="entry name" value="PP-bd_ACP"/>
</dbReference>
<dbReference type="InterPro" id="IPR020806">
    <property type="entry name" value="PKS_PP-bd"/>
</dbReference>
<dbReference type="CDD" id="cd17643">
    <property type="entry name" value="A_NRPS_Cytc1-like"/>
    <property type="match status" value="1"/>
</dbReference>
<dbReference type="GO" id="GO:0047527">
    <property type="term" value="F:2,3-dihydroxybenzoate-serine ligase activity"/>
    <property type="evidence" value="ECO:0007669"/>
    <property type="project" value="TreeGrafter"/>
</dbReference>
<dbReference type="UniPathway" id="UPA00011"/>
<dbReference type="NCBIfam" id="TIGR01720">
    <property type="entry name" value="NRPS-para261"/>
    <property type="match status" value="3"/>
</dbReference>
<comment type="cofactor">
    <cofactor evidence="1">
        <name>pantetheine 4'-phosphate</name>
        <dbReference type="ChEBI" id="CHEBI:47942"/>
    </cofactor>
</comment>
<dbReference type="InterPro" id="IPR006162">
    <property type="entry name" value="Ppantetheine_attach_site"/>
</dbReference>
<evidence type="ECO:0000256" key="5">
    <source>
        <dbReference type="ARBA" id="ARBA00023194"/>
    </source>
</evidence>
<dbReference type="SMART" id="SM01294">
    <property type="entry name" value="PKS_PP_betabranch"/>
    <property type="match status" value="1"/>
</dbReference>
<feature type="domain" description="Carrier" evidence="7">
    <location>
        <begin position="3112"/>
        <end position="3186"/>
    </location>
</feature>
<dbReference type="InterPro" id="IPR010060">
    <property type="entry name" value="NRPS_synth"/>
</dbReference>
<feature type="domain" description="Carrier" evidence="7">
    <location>
        <begin position="6147"/>
        <end position="6222"/>
    </location>
</feature>
<dbReference type="InterPro" id="IPR036736">
    <property type="entry name" value="ACP-like_sf"/>
</dbReference>
<dbReference type="Gene3D" id="3.40.50.980">
    <property type="match status" value="6"/>
</dbReference>
<dbReference type="Pfam" id="PF13193">
    <property type="entry name" value="AMP-binding_C"/>
    <property type="match status" value="5"/>
</dbReference>
<dbReference type="FunFam" id="3.30.300.30:FF:000010">
    <property type="entry name" value="Enterobactin synthetase component F"/>
    <property type="match status" value="1"/>
</dbReference>
<dbReference type="FunFam" id="3.40.50.980:FF:000001">
    <property type="entry name" value="Non-ribosomal peptide synthetase"/>
    <property type="match status" value="4"/>
</dbReference>
<proteinExistence type="predicted"/>
<dbReference type="InterPro" id="IPR025110">
    <property type="entry name" value="AMP-bd_C"/>
</dbReference>
<dbReference type="FunFam" id="3.40.50.12780:FF:000012">
    <property type="entry name" value="Non-ribosomal peptide synthetase"/>
    <property type="match status" value="2"/>
</dbReference>
<dbReference type="GO" id="GO:0031177">
    <property type="term" value="F:phosphopantetheine binding"/>
    <property type="evidence" value="ECO:0007669"/>
    <property type="project" value="InterPro"/>
</dbReference>
<reference evidence="8 9" key="1">
    <citation type="submission" date="2019-01" db="EMBL/GenBank/DDBJ databases">
        <title>High-quality-draft genome sequences of five non-tuberculosis mycobacteriaceae isolated from a nosocomial environment.</title>
        <authorList>
            <person name="Tiago I."/>
            <person name="Alarico S."/>
            <person name="Pereira S.G."/>
            <person name="Coelho C."/>
            <person name="Maranha A."/>
            <person name="Empadinhas N."/>
        </authorList>
    </citation>
    <scope>NUCLEOTIDE SEQUENCE [LARGE SCALE GENOMIC DNA]</scope>
    <source>
        <strain evidence="8 9">22DIII</strain>
    </source>
</reference>
<dbReference type="InterPro" id="IPR020845">
    <property type="entry name" value="AMP-binding_CS"/>
</dbReference>
<dbReference type="Proteomes" id="UP000294952">
    <property type="component" value="Unassembled WGS sequence"/>
</dbReference>
<dbReference type="Gene3D" id="1.10.1200.10">
    <property type="entry name" value="ACP-like"/>
    <property type="match status" value="5"/>
</dbReference>
<dbReference type="InterPro" id="IPR042099">
    <property type="entry name" value="ANL_N_sf"/>
</dbReference>
<dbReference type="CDD" id="cd17646">
    <property type="entry name" value="A_NRPS_AB3403-like"/>
    <property type="match status" value="1"/>
</dbReference>
<feature type="domain" description="Carrier" evidence="7">
    <location>
        <begin position="539"/>
        <end position="615"/>
    </location>
</feature>
<dbReference type="Gene3D" id="3.40.50.12780">
    <property type="entry name" value="N-terminal domain of ligase-like"/>
    <property type="match status" value="3"/>
</dbReference>
<evidence type="ECO:0000256" key="6">
    <source>
        <dbReference type="SAM" id="MobiDB-lite"/>
    </source>
</evidence>
<dbReference type="PROSITE" id="PS00455">
    <property type="entry name" value="AMP_BINDING"/>
    <property type="match status" value="6"/>
</dbReference>
<keyword evidence="2" id="KW-0596">Phosphopantetheine</keyword>
<evidence type="ECO:0000313" key="8">
    <source>
        <dbReference type="EMBL" id="TDL07550.1"/>
    </source>
</evidence>
<protein>
    <submittedName>
        <fullName evidence="8">Amino acid adenylation domain-containing protein</fullName>
    </submittedName>
</protein>
<dbReference type="GO" id="GO:0005829">
    <property type="term" value="C:cytosol"/>
    <property type="evidence" value="ECO:0007669"/>
    <property type="project" value="TreeGrafter"/>
</dbReference>
<dbReference type="Gene3D" id="2.30.38.10">
    <property type="entry name" value="Luciferase, Domain 3"/>
    <property type="match status" value="3"/>
</dbReference>
<dbReference type="GO" id="GO:0043041">
    <property type="term" value="P:amino acid activation for nonribosomal peptide biosynthetic process"/>
    <property type="evidence" value="ECO:0007669"/>
    <property type="project" value="TreeGrafter"/>
</dbReference>
<feature type="domain" description="Carrier" evidence="7">
    <location>
        <begin position="4618"/>
        <end position="4691"/>
    </location>
</feature>
<dbReference type="InterPro" id="IPR000873">
    <property type="entry name" value="AMP-dep_synth/lig_dom"/>
</dbReference>
<evidence type="ECO:0000256" key="2">
    <source>
        <dbReference type="ARBA" id="ARBA00022450"/>
    </source>
</evidence>
<dbReference type="InterPro" id="IPR045851">
    <property type="entry name" value="AMP-bd_C_sf"/>
</dbReference>
<evidence type="ECO:0000256" key="1">
    <source>
        <dbReference type="ARBA" id="ARBA00001957"/>
    </source>
</evidence>
<dbReference type="Gene3D" id="3.30.559.30">
    <property type="entry name" value="Nonribosomal peptide synthetase, condensation domain"/>
    <property type="match status" value="8"/>
</dbReference>
<accession>A0A4R5X5M7</accession>
<dbReference type="SUPFAM" id="SSF47336">
    <property type="entry name" value="ACP-like"/>
    <property type="match status" value="5"/>
</dbReference>